<feature type="non-terminal residue" evidence="2">
    <location>
        <position position="144"/>
    </location>
</feature>
<dbReference type="PANTHER" id="PTHR41313">
    <property type="entry name" value="ADENINE-SPECIFIC METHYLTRANSFERASE"/>
    <property type="match status" value="1"/>
</dbReference>
<keyword evidence="2" id="KW-0378">Hydrolase</keyword>
<gene>
    <name evidence="2" type="ORF">NE619_18275</name>
</gene>
<keyword evidence="3" id="KW-1185">Reference proteome</keyword>
<proteinExistence type="predicted"/>
<name>A0ABT1RTY8_9FIRM</name>
<keyword evidence="2" id="KW-0067">ATP-binding</keyword>
<dbReference type="GO" id="GO:0004386">
    <property type="term" value="F:helicase activity"/>
    <property type="evidence" value="ECO:0007669"/>
    <property type="project" value="UniProtKB-KW"/>
</dbReference>
<feature type="domain" description="Helicase C-terminal" evidence="1">
    <location>
        <begin position="44"/>
        <end position="126"/>
    </location>
</feature>
<evidence type="ECO:0000313" key="2">
    <source>
        <dbReference type="EMBL" id="MCQ4638676.1"/>
    </source>
</evidence>
<dbReference type="SUPFAM" id="SSF52540">
    <property type="entry name" value="P-loop containing nucleoside triphosphate hydrolases"/>
    <property type="match status" value="1"/>
</dbReference>
<organism evidence="2 3">
    <name type="scientific">Anaerovorax odorimutans</name>
    <dbReference type="NCBI Taxonomy" id="109327"/>
    <lineage>
        <taxon>Bacteria</taxon>
        <taxon>Bacillati</taxon>
        <taxon>Bacillota</taxon>
        <taxon>Clostridia</taxon>
        <taxon>Peptostreptococcales</taxon>
        <taxon>Anaerovoracaceae</taxon>
        <taxon>Anaerovorax</taxon>
    </lineage>
</organism>
<feature type="non-terminal residue" evidence="2">
    <location>
        <position position="1"/>
    </location>
</feature>
<dbReference type="InterPro" id="IPR027417">
    <property type="entry name" value="P-loop_NTPase"/>
</dbReference>
<dbReference type="Pfam" id="PF00271">
    <property type="entry name" value="Helicase_C"/>
    <property type="match status" value="1"/>
</dbReference>
<dbReference type="RefSeq" id="WP_256133868.1">
    <property type="nucleotide sequence ID" value="NZ_JANFXK010000102.1"/>
</dbReference>
<dbReference type="Proteomes" id="UP001524502">
    <property type="component" value="Unassembled WGS sequence"/>
</dbReference>
<dbReference type="EMBL" id="JANFXK010000102">
    <property type="protein sequence ID" value="MCQ4638676.1"/>
    <property type="molecule type" value="Genomic_DNA"/>
</dbReference>
<reference evidence="2 3" key="1">
    <citation type="submission" date="2022-06" db="EMBL/GenBank/DDBJ databases">
        <title>Isolation of gut microbiota from human fecal samples.</title>
        <authorList>
            <person name="Pamer E.G."/>
            <person name="Barat B."/>
            <person name="Waligurski E."/>
            <person name="Medina S."/>
            <person name="Paddock L."/>
            <person name="Mostad J."/>
        </authorList>
    </citation>
    <scope>NUCLEOTIDE SEQUENCE [LARGE SCALE GENOMIC DNA]</scope>
    <source>
        <strain evidence="2 3">SL.3.17</strain>
    </source>
</reference>
<comment type="caution">
    <text evidence="2">The sequence shown here is derived from an EMBL/GenBank/DDBJ whole genome shotgun (WGS) entry which is preliminary data.</text>
</comment>
<dbReference type="Gene3D" id="3.40.50.300">
    <property type="entry name" value="P-loop containing nucleotide triphosphate hydrolases"/>
    <property type="match status" value="1"/>
</dbReference>
<accession>A0ABT1RTY8</accession>
<dbReference type="InterPro" id="IPR052933">
    <property type="entry name" value="DNA_Protect_Modify"/>
</dbReference>
<dbReference type="PANTHER" id="PTHR41313:SF1">
    <property type="entry name" value="DNA METHYLASE ADENINE-SPECIFIC DOMAIN-CONTAINING PROTEIN"/>
    <property type="match status" value="1"/>
</dbReference>
<keyword evidence="2" id="KW-0347">Helicase</keyword>
<dbReference type="InterPro" id="IPR001650">
    <property type="entry name" value="Helicase_C-like"/>
</dbReference>
<evidence type="ECO:0000259" key="1">
    <source>
        <dbReference type="Pfam" id="PF00271"/>
    </source>
</evidence>
<protein>
    <submittedName>
        <fullName evidence="2">Helicase C-terminal domain-containing protein</fullName>
    </submittedName>
</protein>
<sequence length="144" mass="16489">NACVREVHRFWEEGKEEKMTQLLFCDLSTPKTDGNFNVYTDVREKLIAKGVPPAEIAFIHDANTETKKKELFAKVRSGTVRILMGSTFKMGAGMNVQDKIIASHDLDCPWRPRDLEQRRGRSIRQGNQNDKVSILRYVTEGTFD</sequence>
<keyword evidence="2" id="KW-0547">Nucleotide-binding</keyword>
<evidence type="ECO:0000313" key="3">
    <source>
        <dbReference type="Proteomes" id="UP001524502"/>
    </source>
</evidence>